<accession>A0A4Y1N389</accession>
<dbReference type="PANTHER" id="PTHR41287:SF1">
    <property type="entry name" value="PROTEIN YMFN"/>
    <property type="match status" value="1"/>
</dbReference>
<dbReference type="InterPro" id="IPR046462">
    <property type="entry name" value="TerL_nuclease"/>
</dbReference>
<proteinExistence type="predicted"/>
<organism evidence="4">
    <name type="scientific">Roseomonas mucosa</name>
    <dbReference type="NCBI Taxonomy" id="207340"/>
    <lineage>
        <taxon>Bacteria</taxon>
        <taxon>Pseudomonadati</taxon>
        <taxon>Pseudomonadota</taxon>
        <taxon>Alphaproteobacteria</taxon>
        <taxon>Acetobacterales</taxon>
        <taxon>Roseomonadaceae</taxon>
        <taxon>Roseomonas</taxon>
    </lineage>
</organism>
<dbReference type="InterPro" id="IPR005021">
    <property type="entry name" value="Terminase_largesu-like"/>
</dbReference>
<evidence type="ECO:0000256" key="1">
    <source>
        <dbReference type="SAM" id="MobiDB-lite"/>
    </source>
</evidence>
<dbReference type="Pfam" id="PF03354">
    <property type="entry name" value="TerL_ATPase"/>
    <property type="match status" value="1"/>
</dbReference>
<protein>
    <submittedName>
        <fullName evidence="4">Terminase large subunit</fullName>
    </submittedName>
</protein>
<dbReference type="Pfam" id="PF20441">
    <property type="entry name" value="TerL_nuclease"/>
    <property type="match status" value="1"/>
</dbReference>
<feature type="region of interest" description="Disordered" evidence="1">
    <location>
        <begin position="1"/>
        <end position="27"/>
    </location>
</feature>
<dbReference type="PANTHER" id="PTHR41287">
    <property type="match status" value="1"/>
</dbReference>
<dbReference type="Gene3D" id="3.40.50.300">
    <property type="entry name" value="P-loop containing nucleotide triphosphate hydrolases"/>
    <property type="match status" value="1"/>
</dbReference>
<evidence type="ECO:0000313" key="4">
    <source>
        <dbReference type="EMBL" id="AWV24702.1"/>
    </source>
</evidence>
<gene>
    <name evidence="4" type="ORF">RADP37_05012a</name>
</gene>
<dbReference type="EMBL" id="CP025189">
    <property type="protein sequence ID" value="AWV24702.1"/>
    <property type="molecule type" value="Genomic_DNA"/>
</dbReference>
<evidence type="ECO:0000259" key="3">
    <source>
        <dbReference type="Pfam" id="PF20441"/>
    </source>
</evidence>
<dbReference type="GO" id="GO:0004519">
    <property type="term" value="F:endonuclease activity"/>
    <property type="evidence" value="ECO:0007669"/>
    <property type="project" value="InterPro"/>
</dbReference>
<evidence type="ECO:0000259" key="2">
    <source>
        <dbReference type="Pfam" id="PF03354"/>
    </source>
</evidence>
<dbReference type="InterPro" id="IPR027417">
    <property type="entry name" value="P-loop_NTPase"/>
</dbReference>
<feature type="domain" description="Terminase large subunit-like ATPase" evidence="2">
    <location>
        <begin position="58"/>
        <end position="227"/>
    </location>
</feature>
<dbReference type="AlphaFoldDB" id="A0A4Y1N389"/>
<dbReference type="InterPro" id="IPR046461">
    <property type="entry name" value="TerL_ATPase"/>
</dbReference>
<reference evidence="4" key="1">
    <citation type="submission" date="2017-12" db="EMBL/GenBank/DDBJ databases">
        <authorList>
            <person name="Martens C."/>
            <person name="Dahlstrom E."/>
            <person name="Barbian K."/>
            <person name="Sykora L."/>
            <person name="Ricklefs S."/>
            <person name="Bruno D."/>
            <person name="Anzick I."/>
            <person name="Myles I."/>
            <person name="Datta S.K."/>
        </authorList>
    </citation>
    <scope>NUCLEOTIDE SEQUENCE</scope>
    <source>
        <strain evidence="4">AD2</strain>
    </source>
</reference>
<name>A0A4Y1N389_9PROT</name>
<sequence>MGRRGPGARPVKARPIAPQPPVTPREEGLSRADAVIAFIEGLLISSGAHADTRMRLRPWQREIIHSIYATDSSGRRPVRTCVISMGRKGGKSALAAALALCHLAGPEATSRGQIVSAAADRGQAAIIYTEMRAFVLRNPELAARIVFREFTKTAEDEVTGSTYAALSADARKAHGLSPTLAICDEVAMWRNAELLDALRTGQGAHAEPLLLAISTRSPDPDNPLEELIRYGLEVRDGITPDPHFASHVWSAPLEADPWDEETWRAANPGLGDIRSIEDVRVLATQARRLPSQEAAFRAFVLNQPVAPDDRFIRPGDWDACAGEPEPAGPCYGGLDLSAGPADLTAFALYWPKSGALRVWAFLPAASLEQKVREDNAPYRAWAETGHIVVMPGRTIDRVWLSEWMAEQTSTLPLKGIATDRWLLNDLQATLNREGIRLPLKPMGQGFKDFSPALSAFEAEILAGRMRHGGSPLLRWAVANAAVDMDPAGNRKLSKARARGRIDPLVAAVEAVGLAAHAPPVTNLNLVRVLEFD</sequence>
<feature type="domain" description="Terminase large subunit-like endonuclease" evidence="3">
    <location>
        <begin position="246"/>
        <end position="515"/>
    </location>
</feature>